<evidence type="ECO:0000313" key="3">
    <source>
        <dbReference type="Proteomes" id="UP001575652"/>
    </source>
</evidence>
<name>A0ABV4UQN2_9MICC</name>
<dbReference type="Proteomes" id="UP001575652">
    <property type="component" value="Unassembled WGS sequence"/>
</dbReference>
<feature type="transmembrane region" description="Helical" evidence="1">
    <location>
        <begin position="49"/>
        <end position="70"/>
    </location>
</feature>
<evidence type="ECO:0000256" key="1">
    <source>
        <dbReference type="SAM" id="Phobius"/>
    </source>
</evidence>
<feature type="transmembrane region" description="Helical" evidence="1">
    <location>
        <begin position="12"/>
        <end position="37"/>
    </location>
</feature>
<organism evidence="2 3">
    <name type="scientific">Arthrobacter halodurans</name>
    <dbReference type="NCBI Taxonomy" id="516699"/>
    <lineage>
        <taxon>Bacteria</taxon>
        <taxon>Bacillati</taxon>
        <taxon>Actinomycetota</taxon>
        <taxon>Actinomycetes</taxon>
        <taxon>Micrococcales</taxon>
        <taxon>Micrococcaceae</taxon>
        <taxon>Arthrobacter</taxon>
    </lineage>
</organism>
<sequence>MNTVKDSGSVRRATTAAAAAVAVFSLACLVVVLVLYGQGITPWPPLLAVGLYGLPAAFLLILVLVGLSWAERRRS</sequence>
<keyword evidence="1" id="KW-1133">Transmembrane helix</keyword>
<keyword evidence="3" id="KW-1185">Reference proteome</keyword>
<keyword evidence="1" id="KW-0472">Membrane</keyword>
<keyword evidence="1" id="KW-0812">Transmembrane</keyword>
<reference evidence="2 3" key="1">
    <citation type="submission" date="2024-09" db="EMBL/GenBank/DDBJ databases">
        <authorList>
            <person name="Salinas-Garcia M.A."/>
            <person name="Prieme A."/>
        </authorList>
    </citation>
    <scope>NUCLEOTIDE SEQUENCE [LARGE SCALE GENOMIC DNA]</scope>
    <source>
        <strain evidence="2 3">DSM 21081</strain>
    </source>
</reference>
<comment type="caution">
    <text evidence="2">The sequence shown here is derived from an EMBL/GenBank/DDBJ whole genome shotgun (WGS) entry which is preliminary data.</text>
</comment>
<proteinExistence type="predicted"/>
<dbReference type="PROSITE" id="PS51257">
    <property type="entry name" value="PROKAR_LIPOPROTEIN"/>
    <property type="match status" value="1"/>
</dbReference>
<dbReference type="EMBL" id="JBHDLJ010000010">
    <property type="protein sequence ID" value="MFB0835374.1"/>
    <property type="molecule type" value="Genomic_DNA"/>
</dbReference>
<protein>
    <submittedName>
        <fullName evidence="2">Uncharacterized protein</fullName>
    </submittedName>
</protein>
<accession>A0ABV4UQN2</accession>
<evidence type="ECO:0000313" key="2">
    <source>
        <dbReference type="EMBL" id="MFB0835374.1"/>
    </source>
</evidence>
<gene>
    <name evidence="2" type="ORF">ACETWP_12315</name>
</gene>
<dbReference type="RefSeq" id="WP_373972547.1">
    <property type="nucleotide sequence ID" value="NZ_JBHDLJ010000010.1"/>
</dbReference>